<proteinExistence type="predicted"/>
<keyword evidence="2" id="KW-0812">Transmembrane</keyword>
<dbReference type="Proteomes" id="UP001501771">
    <property type="component" value="Unassembled WGS sequence"/>
</dbReference>
<organism evidence="4 5">
    <name type="scientific">Nocardioides koreensis</name>
    <dbReference type="NCBI Taxonomy" id="433651"/>
    <lineage>
        <taxon>Bacteria</taxon>
        <taxon>Bacillati</taxon>
        <taxon>Actinomycetota</taxon>
        <taxon>Actinomycetes</taxon>
        <taxon>Propionibacteriales</taxon>
        <taxon>Nocardioidaceae</taxon>
        <taxon>Nocardioides</taxon>
    </lineage>
</organism>
<dbReference type="PROSITE" id="PS00194">
    <property type="entry name" value="THIOREDOXIN_1"/>
    <property type="match status" value="1"/>
</dbReference>
<dbReference type="Gene3D" id="3.40.30.10">
    <property type="entry name" value="Glutaredoxin"/>
    <property type="match status" value="1"/>
</dbReference>
<feature type="domain" description="Thioredoxin" evidence="3">
    <location>
        <begin position="62"/>
        <end position="203"/>
    </location>
</feature>
<feature type="compositionally biased region" description="Basic and acidic residues" evidence="1">
    <location>
        <begin position="50"/>
        <end position="62"/>
    </location>
</feature>
<keyword evidence="2" id="KW-0472">Membrane</keyword>
<sequence>MEASVVVRVLMTAGAWVLIVAVVAAVGFGLYRASTDGRFRGTHRVAGAGSDREQPVSADEHAPTAAELPPSGAEHAPSDAELPRSVVELPPSVVELPPSVVELVETTGLEIDLGERATLLQFSSAFCAPCRATRRTLTEVAAAVPGVVHVEVDAEHHLEAVRALNVLRTPTTLVLDARGAEIARASGAPRKEQVLSALEAAVG</sequence>
<protein>
    <recommendedName>
        <fullName evidence="3">Thioredoxin domain-containing protein</fullName>
    </recommendedName>
</protein>
<accession>A0ABP5KWK7</accession>
<reference evidence="5" key="1">
    <citation type="journal article" date="2019" name="Int. J. Syst. Evol. Microbiol.">
        <title>The Global Catalogue of Microorganisms (GCM) 10K type strain sequencing project: providing services to taxonomists for standard genome sequencing and annotation.</title>
        <authorList>
            <consortium name="The Broad Institute Genomics Platform"/>
            <consortium name="The Broad Institute Genome Sequencing Center for Infectious Disease"/>
            <person name="Wu L."/>
            <person name="Ma J."/>
        </authorList>
    </citation>
    <scope>NUCLEOTIDE SEQUENCE [LARGE SCALE GENOMIC DNA]</scope>
    <source>
        <strain evidence="5">JCM 16022</strain>
    </source>
</reference>
<dbReference type="InterPro" id="IPR017937">
    <property type="entry name" value="Thioredoxin_CS"/>
</dbReference>
<keyword evidence="2" id="KW-1133">Transmembrane helix</keyword>
<evidence type="ECO:0000259" key="3">
    <source>
        <dbReference type="PROSITE" id="PS51352"/>
    </source>
</evidence>
<dbReference type="PROSITE" id="PS51352">
    <property type="entry name" value="THIOREDOXIN_2"/>
    <property type="match status" value="1"/>
</dbReference>
<dbReference type="SUPFAM" id="SSF52833">
    <property type="entry name" value="Thioredoxin-like"/>
    <property type="match status" value="1"/>
</dbReference>
<feature type="region of interest" description="Disordered" evidence="1">
    <location>
        <begin position="43"/>
        <end position="81"/>
    </location>
</feature>
<dbReference type="InterPro" id="IPR036249">
    <property type="entry name" value="Thioredoxin-like_sf"/>
</dbReference>
<gene>
    <name evidence="4" type="ORF">GCM10009844_05870</name>
</gene>
<feature type="transmembrane region" description="Helical" evidence="2">
    <location>
        <begin position="6"/>
        <end position="31"/>
    </location>
</feature>
<keyword evidence="5" id="KW-1185">Reference proteome</keyword>
<evidence type="ECO:0000256" key="1">
    <source>
        <dbReference type="SAM" id="MobiDB-lite"/>
    </source>
</evidence>
<evidence type="ECO:0000313" key="5">
    <source>
        <dbReference type="Proteomes" id="UP001501771"/>
    </source>
</evidence>
<comment type="caution">
    <text evidence="4">The sequence shown here is derived from an EMBL/GenBank/DDBJ whole genome shotgun (WGS) entry which is preliminary data.</text>
</comment>
<evidence type="ECO:0000256" key="2">
    <source>
        <dbReference type="SAM" id="Phobius"/>
    </source>
</evidence>
<dbReference type="InterPro" id="IPR013766">
    <property type="entry name" value="Thioredoxin_domain"/>
</dbReference>
<name>A0ABP5KWK7_9ACTN</name>
<dbReference type="Pfam" id="PF00085">
    <property type="entry name" value="Thioredoxin"/>
    <property type="match status" value="1"/>
</dbReference>
<dbReference type="EMBL" id="BAAAQR010000001">
    <property type="protein sequence ID" value="GAA2138129.1"/>
    <property type="molecule type" value="Genomic_DNA"/>
</dbReference>
<dbReference type="CDD" id="cd02947">
    <property type="entry name" value="TRX_family"/>
    <property type="match status" value="1"/>
</dbReference>
<evidence type="ECO:0000313" key="4">
    <source>
        <dbReference type="EMBL" id="GAA2138129.1"/>
    </source>
</evidence>